<evidence type="ECO:0000313" key="3">
    <source>
        <dbReference type="EMBL" id="ASN04780.1"/>
    </source>
</evidence>
<dbReference type="GO" id="GO:0080120">
    <property type="term" value="P:CAAX-box protein maturation"/>
    <property type="evidence" value="ECO:0007669"/>
    <property type="project" value="UniProtKB-ARBA"/>
</dbReference>
<dbReference type="GO" id="GO:0004175">
    <property type="term" value="F:endopeptidase activity"/>
    <property type="evidence" value="ECO:0007669"/>
    <property type="project" value="UniProtKB-ARBA"/>
</dbReference>
<gene>
    <name evidence="3" type="ORF">CFK40_07005</name>
</gene>
<feature type="transmembrane region" description="Helical" evidence="1">
    <location>
        <begin position="6"/>
        <end position="28"/>
    </location>
</feature>
<dbReference type="AlphaFoldDB" id="A0A221MB09"/>
<feature type="transmembrane region" description="Helical" evidence="1">
    <location>
        <begin position="35"/>
        <end position="52"/>
    </location>
</feature>
<organism evidence="3 4">
    <name type="scientific">Virgibacillus necropolis</name>
    <dbReference type="NCBI Taxonomy" id="163877"/>
    <lineage>
        <taxon>Bacteria</taxon>
        <taxon>Bacillati</taxon>
        <taxon>Bacillota</taxon>
        <taxon>Bacilli</taxon>
        <taxon>Bacillales</taxon>
        <taxon>Bacillaceae</taxon>
        <taxon>Virgibacillus</taxon>
    </lineage>
</organism>
<proteinExistence type="predicted"/>
<dbReference type="Pfam" id="PF02517">
    <property type="entry name" value="Rce1-like"/>
    <property type="match status" value="1"/>
</dbReference>
<name>A0A221MB09_9BACI</name>
<keyword evidence="1" id="KW-0812">Transmembrane</keyword>
<dbReference type="KEGG" id="vne:CFK40_07005"/>
<keyword evidence="1" id="KW-1133">Transmembrane helix</keyword>
<dbReference type="InterPro" id="IPR003675">
    <property type="entry name" value="Rce1/LyrA-like_dom"/>
</dbReference>
<accession>A0A221MB09</accession>
<sequence length="53" mass="6108">MAIFHFITFLFIVSIVIVFIIGAVFGFIYKKTNSLWAVIIIHSVYNLLLSIFN</sequence>
<protein>
    <recommendedName>
        <fullName evidence="2">CAAX prenyl protease 2/Lysostaphin resistance protein A-like domain-containing protein</fullName>
    </recommendedName>
</protein>
<evidence type="ECO:0000313" key="4">
    <source>
        <dbReference type="Proteomes" id="UP000204391"/>
    </source>
</evidence>
<evidence type="ECO:0000256" key="1">
    <source>
        <dbReference type="SAM" id="Phobius"/>
    </source>
</evidence>
<keyword evidence="4" id="KW-1185">Reference proteome</keyword>
<dbReference type="EMBL" id="CP022437">
    <property type="protein sequence ID" value="ASN04780.1"/>
    <property type="molecule type" value="Genomic_DNA"/>
</dbReference>
<keyword evidence="1" id="KW-0472">Membrane</keyword>
<evidence type="ECO:0000259" key="2">
    <source>
        <dbReference type="Pfam" id="PF02517"/>
    </source>
</evidence>
<dbReference type="Proteomes" id="UP000204391">
    <property type="component" value="Chromosome"/>
</dbReference>
<reference evidence="3 4" key="1">
    <citation type="journal article" date="2003" name="Int. J. Syst. Evol. Microbiol.">
        <title>Virgibacillus carmonensis sp. nov., Virgibacillus necropolis sp. nov. and Virgibacillus picturae sp. nov., three novel species isolated from deteriorated mural paintings, transfer of the species of the genus salibacillus to Virgibacillus, as Virgibacillus marismortui comb. nov. and Virgibacillus salexigens comb. nov., and emended description of the genus Virgibacillus.</title>
        <authorList>
            <person name="Heyrman J."/>
            <person name="Logan N.A."/>
            <person name="Busse H.J."/>
            <person name="Balcaen A."/>
            <person name="Lebbe L."/>
            <person name="Rodriguez-Diaz M."/>
            <person name="Swings J."/>
            <person name="De Vos P."/>
        </authorList>
    </citation>
    <scope>NUCLEOTIDE SEQUENCE [LARGE SCALE GENOMIC DNA]</scope>
    <source>
        <strain evidence="3 4">LMG 19488</strain>
    </source>
</reference>
<dbReference type="RefSeq" id="WP_089531631.1">
    <property type="nucleotide sequence ID" value="NZ_CP022437.1"/>
</dbReference>
<feature type="domain" description="CAAX prenyl protease 2/Lysostaphin resistance protein A-like" evidence="2">
    <location>
        <begin position="2"/>
        <end position="48"/>
    </location>
</feature>